<dbReference type="EMBL" id="AZBU02000008">
    <property type="protein sequence ID" value="TKR67545.1"/>
    <property type="molecule type" value="Genomic_DNA"/>
</dbReference>
<name>A0A4V5ZZH8_STECR</name>
<dbReference type="Proteomes" id="UP000298663">
    <property type="component" value="Unassembled WGS sequence"/>
</dbReference>
<keyword evidence="2" id="KW-1185">Reference proteome</keyword>
<proteinExistence type="predicted"/>
<accession>A0A4V5ZZH8</accession>
<protein>
    <submittedName>
        <fullName evidence="1">Uncharacterized protein</fullName>
    </submittedName>
</protein>
<gene>
    <name evidence="1" type="ORF">L596_023684</name>
</gene>
<organism evidence="1 2">
    <name type="scientific">Steinernema carpocapsae</name>
    <name type="common">Entomopathogenic nematode</name>
    <dbReference type="NCBI Taxonomy" id="34508"/>
    <lineage>
        <taxon>Eukaryota</taxon>
        <taxon>Metazoa</taxon>
        <taxon>Ecdysozoa</taxon>
        <taxon>Nematoda</taxon>
        <taxon>Chromadorea</taxon>
        <taxon>Rhabditida</taxon>
        <taxon>Tylenchina</taxon>
        <taxon>Panagrolaimomorpha</taxon>
        <taxon>Strongyloidoidea</taxon>
        <taxon>Steinernematidae</taxon>
        <taxon>Steinernema</taxon>
    </lineage>
</organism>
<reference evidence="1 2" key="1">
    <citation type="journal article" date="2015" name="Genome Biol.">
        <title>Comparative genomics of Steinernema reveals deeply conserved gene regulatory networks.</title>
        <authorList>
            <person name="Dillman A.R."/>
            <person name="Macchietto M."/>
            <person name="Porter C.F."/>
            <person name="Rogers A."/>
            <person name="Williams B."/>
            <person name="Antoshechkin I."/>
            <person name="Lee M.M."/>
            <person name="Goodwin Z."/>
            <person name="Lu X."/>
            <person name="Lewis E.E."/>
            <person name="Goodrich-Blair H."/>
            <person name="Stock S.P."/>
            <person name="Adams B.J."/>
            <person name="Sternberg P.W."/>
            <person name="Mortazavi A."/>
        </authorList>
    </citation>
    <scope>NUCLEOTIDE SEQUENCE [LARGE SCALE GENOMIC DNA]</scope>
    <source>
        <strain evidence="1 2">ALL</strain>
    </source>
</reference>
<comment type="caution">
    <text evidence="1">The sequence shown here is derived from an EMBL/GenBank/DDBJ whole genome shotgun (WGS) entry which is preliminary data.</text>
</comment>
<sequence length="201" mass="22939">MAHCRQKAANPEASRLSVHLNRRVAARSPVITSSLRRSQPAASNNNRVLQNYVINREDVWNEGAGETEVDKLGRFSRGLFKDSEEEPSGQGKVATVVEETRTAAETINYECFQFMRNSAFVEGFGFVVGFQEMREVEGGRFKRDRFRMDEQNLPQTAVARSILEKSDQKCKVQKWEEEASSTCVGLENWFLKVLRVWKGKD</sequence>
<dbReference type="AlphaFoldDB" id="A0A4V5ZZH8"/>
<evidence type="ECO:0000313" key="1">
    <source>
        <dbReference type="EMBL" id="TKR67545.1"/>
    </source>
</evidence>
<reference evidence="1 2" key="2">
    <citation type="journal article" date="2019" name="G3 (Bethesda)">
        <title>Hybrid Assembly of the Genome of the Entomopathogenic Nematode Steinernema carpocapsae Identifies the X-Chromosome.</title>
        <authorList>
            <person name="Serra L."/>
            <person name="Macchietto M."/>
            <person name="Macias-Munoz A."/>
            <person name="McGill C.J."/>
            <person name="Rodriguez I.M."/>
            <person name="Rodriguez B."/>
            <person name="Murad R."/>
            <person name="Mortazavi A."/>
        </authorList>
    </citation>
    <scope>NUCLEOTIDE SEQUENCE [LARGE SCALE GENOMIC DNA]</scope>
    <source>
        <strain evidence="1 2">ALL</strain>
    </source>
</reference>
<evidence type="ECO:0000313" key="2">
    <source>
        <dbReference type="Proteomes" id="UP000298663"/>
    </source>
</evidence>